<evidence type="ECO:0000259" key="7">
    <source>
        <dbReference type="PROSITE" id="PS50089"/>
    </source>
</evidence>
<organism evidence="8 9">
    <name type="scientific">Mya arenaria</name>
    <name type="common">Soft-shell clam</name>
    <dbReference type="NCBI Taxonomy" id="6604"/>
    <lineage>
        <taxon>Eukaryota</taxon>
        <taxon>Metazoa</taxon>
        <taxon>Spiralia</taxon>
        <taxon>Lophotrochozoa</taxon>
        <taxon>Mollusca</taxon>
        <taxon>Bivalvia</taxon>
        <taxon>Autobranchia</taxon>
        <taxon>Heteroconchia</taxon>
        <taxon>Euheterodonta</taxon>
        <taxon>Imparidentia</taxon>
        <taxon>Neoheterodontei</taxon>
        <taxon>Myida</taxon>
        <taxon>Myoidea</taxon>
        <taxon>Myidae</taxon>
        <taxon>Mya</taxon>
    </lineage>
</organism>
<dbReference type="Proteomes" id="UP001164746">
    <property type="component" value="Chromosome 13"/>
</dbReference>
<name>A0ABY7G017_MYAAR</name>
<dbReference type="PROSITE" id="PS50089">
    <property type="entry name" value="ZF_RING_2"/>
    <property type="match status" value="1"/>
</dbReference>
<accession>A0ABY7G017</accession>
<dbReference type="EMBL" id="CP111024">
    <property type="protein sequence ID" value="WAR24701.1"/>
    <property type="molecule type" value="Genomic_DNA"/>
</dbReference>
<feature type="region of interest" description="Disordered" evidence="6">
    <location>
        <begin position="1"/>
        <end position="25"/>
    </location>
</feature>
<evidence type="ECO:0000313" key="9">
    <source>
        <dbReference type="Proteomes" id="UP001164746"/>
    </source>
</evidence>
<keyword evidence="2 4" id="KW-0863">Zinc-finger</keyword>
<proteinExistence type="predicted"/>
<keyword evidence="3" id="KW-0862">Zinc</keyword>
<protein>
    <submittedName>
        <fullName evidence="8">BIRC3-like protein</fullName>
    </submittedName>
</protein>
<evidence type="ECO:0000256" key="5">
    <source>
        <dbReference type="SAM" id="Coils"/>
    </source>
</evidence>
<dbReference type="Gene3D" id="3.30.40.10">
    <property type="entry name" value="Zinc/RING finger domain, C3HC4 (zinc finger)"/>
    <property type="match status" value="1"/>
</dbReference>
<keyword evidence="1" id="KW-0479">Metal-binding</keyword>
<dbReference type="PANTHER" id="PTHR42647:SF72">
    <property type="entry name" value="EF-HAND CALCIUM-BINDING DOMAIN-CONTAINING PROTEIN 4A"/>
    <property type="match status" value="1"/>
</dbReference>
<sequence>MIPEDDPLIEHKKHGPPTCPFLTKMSGDNQKEDIEDNGASVLTNDKAGKMDELSDLEEENVRLKERTTCKVCRESPAIVLLLPCSHLAACVQCGPSLTVCPVCERKVVESVKTFLG</sequence>
<evidence type="ECO:0000256" key="1">
    <source>
        <dbReference type="ARBA" id="ARBA00022723"/>
    </source>
</evidence>
<keyword evidence="5" id="KW-0175">Coiled coil</keyword>
<keyword evidence="9" id="KW-1185">Reference proteome</keyword>
<dbReference type="PANTHER" id="PTHR42647">
    <property type="entry name" value="SBP (S-RIBONUCLEASE BINDING PROTEIN) FAMILY PROTEIN"/>
    <property type="match status" value="1"/>
</dbReference>
<gene>
    <name evidence="8" type="ORF">MAR_038370</name>
</gene>
<evidence type="ECO:0000256" key="6">
    <source>
        <dbReference type="SAM" id="MobiDB-lite"/>
    </source>
</evidence>
<evidence type="ECO:0000313" key="8">
    <source>
        <dbReference type="EMBL" id="WAR24701.1"/>
    </source>
</evidence>
<evidence type="ECO:0000256" key="2">
    <source>
        <dbReference type="ARBA" id="ARBA00022771"/>
    </source>
</evidence>
<dbReference type="SUPFAM" id="SSF57924">
    <property type="entry name" value="Inhibitor of apoptosis (IAP) repeat"/>
    <property type="match status" value="1"/>
</dbReference>
<evidence type="ECO:0000256" key="3">
    <source>
        <dbReference type="ARBA" id="ARBA00022833"/>
    </source>
</evidence>
<dbReference type="Pfam" id="PF13920">
    <property type="entry name" value="zf-C3HC4_3"/>
    <property type="match status" value="1"/>
</dbReference>
<reference evidence="8" key="1">
    <citation type="submission" date="2022-11" db="EMBL/GenBank/DDBJ databases">
        <title>Centuries of genome instability and evolution in soft-shell clam transmissible cancer (bioRxiv).</title>
        <authorList>
            <person name="Hart S.F.M."/>
            <person name="Yonemitsu M.A."/>
            <person name="Giersch R.M."/>
            <person name="Beal B.F."/>
            <person name="Arriagada G."/>
            <person name="Davis B.W."/>
            <person name="Ostrander E.A."/>
            <person name="Goff S.P."/>
            <person name="Metzger M.J."/>
        </authorList>
    </citation>
    <scope>NUCLEOTIDE SEQUENCE</scope>
    <source>
        <strain evidence="8">MELC-2E11</strain>
        <tissue evidence="8">Siphon/mantle</tissue>
    </source>
</reference>
<dbReference type="InterPro" id="IPR013083">
    <property type="entry name" value="Znf_RING/FYVE/PHD"/>
</dbReference>
<feature type="domain" description="RING-type" evidence="7">
    <location>
        <begin position="69"/>
        <end position="104"/>
    </location>
</feature>
<dbReference type="InterPro" id="IPR001841">
    <property type="entry name" value="Znf_RING"/>
</dbReference>
<evidence type="ECO:0000256" key="4">
    <source>
        <dbReference type="PROSITE-ProRule" id="PRU00175"/>
    </source>
</evidence>
<feature type="coiled-coil region" evidence="5">
    <location>
        <begin position="39"/>
        <end position="66"/>
    </location>
</feature>